<dbReference type="EMBL" id="BMOD01000008">
    <property type="protein sequence ID" value="GGJ37508.1"/>
    <property type="molecule type" value="Genomic_DNA"/>
</dbReference>
<gene>
    <name evidence="1" type="ORF">GCM10008938_24550</name>
</gene>
<dbReference type="InterPro" id="IPR023393">
    <property type="entry name" value="START-like_dom_sf"/>
</dbReference>
<comment type="caution">
    <text evidence="1">The sequence shown here is derived from an EMBL/GenBank/DDBJ whole genome shotgun (WGS) entry which is preliminary data.</text>
</comment>
<organism evidence="1 2">
    <name type="scientific">Deinococcus roseus</name>
    <dbReference type="NCBI Taxonomy" id="392414"/>
    <lineage>
        <taxon>Bacteria</taxon>
        <taxon>Thermotogati</taxon>
        <taxon>Deinococcota</taxon>
        <taxon>Deinococci</taxon>
        <taxon>Deinococcales</taxon>
        <taxon>Deinococcaceae</taxon>
        <taxon>Deinococcus</taxon>
    </lineage>
</organism>
<proteinExistence type="predicted"/>
<evidence type="ECO:0000313" key="2">
    <source>
        <dbReference type="Proteomes" id="UP000632222"/>
    </source>
</evidence>
<dbReference type="RefSeq" id="WP_189002981.1">
    <property type="nucleotide sequence ID" value="NZ_BMOD01000008.1"/>
</dbReference>
<dbReference type="SUPFAM" id="SSF55961">
    <property type="entry name" value="Bet v1-like"/>
    <property type="match status" value="1"/>
</dbReference>
<reference evidence="2" key="1">
    <citation type="journal article" date="2019" name="Int. J. Syst. Evol. Microbiol.">
        <title>The Global Catalogue of Microorganisms (GCM) 10K type strain sequencing project: providing services to taxonomists for standard genome sequencing and annotation.</title>
        <authorList>
            <consortium name="The Broad Institute Genomics Platform"/>
            <consortium name="The Broad Institute Genome Sequencing Center for Infectious Disease"/>
            <person name="Wu L."/>
            <person name="Ma J."/>
        </authorList>
    </citation>
    <scope>NUCLEOTIDE SEQUENCE [LARGE SCALE GENOMIC DNA]</scope>
    <source>
        <strain evidence="2">JCM 14370</strain>
    </source>
</reference>
<dbReference type="Gene3D" id="3.30.530.20">
    <property type="match status" value="1"/>
</dbReference>
<sequence>MTQTSKTQSTNTYHFVTHWRVKSSCQEISEVLADAEGLARWWPSVYLQVKVLKEGAQNGVGKEVELYTKGWLPYTLRWSFVVTEVNVPYGFALKAQGDFVGRGIWTFKQDGDCVNITYDWSIVAEKPLLKYLSFLMKPIFRWNHGWAMQKGFESLELELRRRKARTPEEARGIPAPPRSTFVR</sequence>
<dbReference type="Proteomes" id="UP000632222">
    <property type="component" value="Unassembled WGS sequence"/>
</dbReference>
<name>A0ABQ2D2J7_9DEIO</name>
<keyword evidence="2" id="KW-1185">Reference proteome</keyword>
<evidence type="ECO:0008006" key="3">
    <source>
        <dbReference type="Google" id="ProtNLM"/>
    </source>
</evidence>
<protein>
    <recommendedName>
        <fullName evidence="3">Polyketide cyclase</fullName>
    </recommendedName>
</protein>
<accession>A0ABQ2D2J7</accession>
<evidence type="ECO:0000313" key="1">
    <source>
        <dbReference type="EMBL" id="GGJ37508.1"/>
    </source>
</evidence>